<feature type="transmembrane region" description="Helical" evidence="5">
    <location>
        <begin position="282"/>
        <end position="300"/>
    </location>
</feature>
<feature type="transmembrane region" description="Helical" evidence="5">
    <location>
        <begin position="90"/>
        <end position="107"/>
    </location>
</feature>
<evidence type="ECO:0000259" key="6">
    <source>
        <dbReference type="SMART" id="SM00014"/>
    </source>
</evidence>
<dbReference type="InterPro" id="IPR036938">
    <property type="entry name" value="PAP2/HPO_sf"/>
</dbReference>
<keyword evidence="2 5" id="KW-0812">Transmembrane</keyword>
<feature type="transmembrane region" description="Helical" evidence="5">
    <location>
        <begin position="184"/>
        <end position="205"/>
    </location>
</feature>
<dbReference type="PANTHER" id="PTHR31310:SF7">
    <property type="entry name" value="PA-PHOSPHATASE RELATED-FAMILY PROTEIN DDB_G0268928"/>
    <property type="match status" value="1"/>
</dbReference>
<feature type="transmembrane region" description="Helical" evidence="5">
    <location>
        <begin position="306"/>
        <end position="325"/>
    </location>
</feature>
<protein>
    <submittedName>
        <fullName evidence="7">Phosphatase PAP2 family protein</fullName>
    </submittedName>
</protein>
<feature type="domain" description="Phosphatidic acid phosphatase type 2/haloperoxidase" evidence="6">
    <location>
        <begin position="183"/>
        <end position="321"/>
    </location>
</feature>
<dbReference type="InterPro" id="IPR026841">
    <property type="entry name" value="Aur1/Ipt1"/>
</dbReference>
<keyword evidence="3 5" id="KW-1133">Transmembrane helix</keyword>
<feature type="transmembrane region" description="Helical" evidence="5">
    <location>
        <begin position="41"/>
        <end position="63"/>
    </location>
</feature>
<evidence type="ECO:0000256" key="3">
    <source>
        <dbReference type="ARBA" id="ARBA00022989"/>
    </source>
</evidence>
<dbReference type="EMBL" id="JACXYZ010000003">
    <property type="protein sequence ID" value="MBD3926521.1"/>
    <property type="molecule type" value="Genomic_DNA"/>
</dbReference>
<evidence type="ECO:0000256" key="2">
    <source>
        <dbReference type="ARBA" id="ARBA00022692"/>
    </source>
</evidence>
<reference evidence="7 8" key="1">
    <citation type="submission" date="2020-09" db="EMBL/GenBank/DDBJ databases">
        <title>novel species in genus Nocardioides.</title>
        <authorList>
            <person name="Zhang G."/>
        </authorList>
    </citation>
    <scope>NUCLEOTIDE SEQUENCE [LARGE SCALE GENOMIC DNA]</scope>
    <source>
        <strain evidence="7 8">KCTC 39551</strain>
    </source>
</reference>
<organism evidence="7 8">
    <name type="scientific">Nocardioides cavernae</name>
    <dbReference type="NCBI Taxonomy" id="1921566"/>
    <lineage>
        <taxon>Bacteria</taxon>
        <taxon>Bacillati</taxon>
        <taxon>Actinomycetota</taxon>
        <taxon>Actinomycetes</taxon>
        <taxon>Propionibacteriales</taxon>
        <taxon>Nocardioidaceae</taxon>
        <taxon>Nocardioides</taxon>
    </lineage>
</organism>
<evidence type="ECO:0000313" key="7">
    <source>
        <dbReference type="EMBL" id="MBD3926521.1"/>
    </source>
</evidence>
<feature type="transmembrane region" description="Helical" evidence="5">
    <location>
        <begin position="9"/>
        <end position="29"/>
    </location>
</feature>
<dbReference type="Pfam" id="PF14378">
    <property type="entry name" value="PAP2_3"/>
    <property type="match status" value="1"/>
</dbReference>
<comment type="caution">
    <text evidence="7">The sequence shown here is derived from an EMBL/GenBank/DDBJ whole genome shotgun (WGS) entry which is preliminary data.</text>
</comment>
<feature type="transmembrane region" description="Helical" evidence="5">
    <location>
        <begin position="249"/>
        <end position="270"/>
    </location>
</feature>
<accession>A0ABR8NFL8</accession>
<dbReference type="SMART" id="SM00014">
    <property type="entry name" value="acidPPc"/>
    <property type="match status" value="1"/>
</dbReference>
<proteinExistence type="predicted"/>
<name>A0ABR8NFL8_9ACTN</name>
<dbReference type="Gene3D" id="1.20.144.10">
    <property type="entry name" value="Phosphatidic acid phosphatase type 2/haloperoxidase"/>
    <property type="match status" value="1"/>
</dbReference>
<keyword evidence="4 5" id="KW-0472">Membrane</keyword>
<evidence type="ECO:0000256" key="4">
    <source>
        <dbReference type="ARBA" id="ARBA00023136"/>
    </source>
</evidence>
<evidence type="ECO:0000256" key="5">
    <source>
        <dbReference type="SAM" id="Phobius"/>
    </source>
</evidence>
<dbReference type="InterPro" id="IPR052185">
    <property type="entry name" value="IPC_Synthase-Related"/>
</dbReference>
<feature type="transmembrane region" description="Helical" evidence="5">
    <location>
        <begin position="151"/>
        <end position="177"/>
    </location>
</feature>
<gene>
    <name evidence="7" type="ORF">IEZ26_17995</name>
</gene>
<dbReference type="RefSeq" id="WP_191196389.1">
    <property type="nucleotide sequence ID" value="NZ_JACXYZ010000003.1"/>
</dbReference>
<evidence type="ECO:0000256" key="1">
    <source>
        <dbReference type="ARBA" id="ARBA00004141"/>
    </source>
</evidence>
<evidence type="ECO:0000313" key="8">
    <source>
        <dbReference type="Proteomes" id="UP000618818"/>
    </source>
</evidence>
<dbReference type="CDD" id="cd03386">
    <property type="entry name" value="PAP2_Aur1_like"/>
    <property type="match status" value="1"/>
</dbReference>
<dbReference type="InterPro" id="IPR000326">
    <property type="entry name" value="PAP2/HPO"/>
</dbReference>
<dbReference type="SUPFAM" id="SSF48317">
    <property type="entry name" value="Acid phosphatase/Vanadium-dependent haloperoxidase"/>
    <property type="match status" value="1"/>
</dbReference>
<sequence length="350" mass="39059">MGRGYFRGAIGVAVAMAVATWVVAAAYHLPVRDPDGVSVPTWVRLPVIVLAAVLLDVVARWAAYIRTTPRPGAWAALRTVVRARWTREQVWFTLSGLVAWYVAYVAFRNLKGYLPFVNDRLWDTELHRMDRLLWLGHDPAVVLHHVLGTSWAAWLLSGVYVLWIGLVPAALAVALVWTRRSITGALYVTAVSFNWLLGVAVYYLVPSLGPIYSRPQEFTGLPRTFNTAVQDLLLDDRVAVLADAWDTRAVQTVAAFASLHVAITVTTCLVMELLRLPRWVRLTGWAFAALTCLSTVYLGWHFFVDVLGGFAVGTLSLVLAAWTTGHPLRRRDRTWSLGEARAREEEQVRS</sequence>
<dbReference type="PANTHER" id="PTHR31310">
    <property type="match status" value="1"/>
</dbReference>
<dbReference type="Proteomes" id="UP000618818">
    <property type="component" value="Unassembled WGS sequence"/>
</dbReference>
<comment type="subcellular location">
    <subcellularLocation>
        <location evidence="1">Membrane</location>
        <topology evidence="1">Multi-pass membrane protein</topology>
    </subcellularLocation>
</comment>
<keyword evidence="8" id="KW-1185">Reference proteome</keyword>